<proteinExistence type="predicted"/>
<dbReference type="EMBL" id="BHZD01000001">
    <property type="protein sequence ID" value="GCD43595.1"/>
    <property type="molecule type" value="Genomic_DNA"/>
</dbReference>
<reference evidence="2 3" key="1">
    <citation type="submission" date="2018-11" db="EMBL/GenBank/DDBJ databases">
        <title>Whole genome sequence of Streptomyces paromomycinus NBRC 15454(T).</title>
        <authorList>
            <person name="Komaki H."/>
            <person name="Tamura T."/>
        </authorList>
    </citation>
    <scope>NUCLEOTIDE SEQUENCE [LARGE SCALE GENOMIC DNA]</scope>
    <source>
        <strain evidence="2 3">NBRC 15454</strain>
    </source>
</reference>
<sequence>MKRHRFEPARLLTGLTALGVGGAYVGEAAGAWDLPGALPVLAVPAGLCLSGVTAAVWAAVRRHRGASAGGGGE</sequence>
<keyword evidence="3" id="KW-1185">Reference proteome</keyword>
<gene>
    <name evidence="2" type="ORF">GKJPGBOP_03276</name>
</gene>
<dbReference type="Proteomes" id="UP000286746">
    <property type="component" value="Unassembled WGS sequence"/>
</dbReference>
<protein>
    <submittedName>
        <fullName evidence="2">Uncharacterized protein</fullName>
    </submittedName>
</protein>
<feature type="transmembrane region" description="Helical" evidence="1">
    <location>
        <begin position="38"/>
        <end position="60"/>
    </location>
</feature>
<keyword evidence="1" id="KW-0472">Membrane</keyword>
<dbReference type="AlphaFoldDB" id="A0A401W2T5"/>
<evidence type="ECO:0000256" key="1">
    <source>
        <dbReference type="SAM" id="Phobius"/>
    </source>
</evidence>
<evidence type="ECO:0000313" key="3">
    <source>
        <dbReference type="Proteomes" id="UP000286746"/>
    </source>
</evidence>
<keyword evidence="1" id="KW-0812">Transmembrane</keyword>
<accession>A0A401W2T5</accession>
<name>A0A401W2T5_STREY</name>
<dbReference type="RefSeq" id="WP_125054689.1">
    <property type="nucleotide sequence ID" value="NZ_BHZD01000001.1"/>
</dbReference>
<evidence type="ECO:0000313" key="2">
    <source>
        <dbReference type="EMBL" id="GCD43595.1"/>
    </source>
</evidence>
<comment type="caution">
    <text evidence="2">The sequence shown here is derived from an EMBL/GenBank/DDBJ whole genome shotgun (WGS) entry which is preliminary data.</text>
</comment>
<keyword evidence="1" id="KW-1133">Transmembrane helix</keyword>
<organism evidence="2 3">
    <name type="scientific">Streptomyces paromomycinus</name>
    <name type="common">Streptomyces rimosus subsp. paromomycinus</name>
    <dbReference type="NCBI Taxonomy" id="92743"/>
    <lineage>
        <taxon>Bacteria</taxon>
        <taxon>Bacillati</taxon>
        <taxon>Actinomycetota</taxon>
        <taxon>Actinomycetes</taxon>
        <taxon>Kitasatosporales</taxon>
        <taxon>Streptomycetaceae</taxon>
        <taxon>Streptomyces</taxon>
    </lineage>
</organism>